<comment type="caution">
    <text evidence="14">The sequence shown here is derived from an EMBL/GenBank/DDBJ whole genome shotgun (WGS) entry which is preliminary data.</text>
</comment>
<comment type="cofactor">
    <cofactor evidence="1">
        <name>Zn(2+)</name>
        <dbReference type="ChEBI" id="CHEBI:29105"/>
    </cofactor>
</comment>
<evidence type="ECO:0000259" key="13">
    <source>
        <dbReference type="Pfam" id="PF08451"/>
    </source>
</evidence>
<dbReference type="Proteomes" id="UP000623467">
    <property type="component" value="Unassembled WGS sequence"/>
</dbReference>
<evidence type="ECO:0000259" key="12">
    <source>
        <dbReference type="Pfam" id="PF00962"/>
    </source>
</evidence>
<dbReference type="InterPro" id="IPR006330">
    <property type="entry name" value="Ado/ade_deaminase"/>
</dbReference>
<evidence type="ECO:0000256" key="7">
    <source>
        <dbReference type="ARBA" id="ARBA00022723"/>
    </source>
</evidence>
<dbReference type="OrthoDB" id="7202371at2759"/>
<dbReference type="SUPFAM" id="SSF51556">
    <property type="entry name" value="Metallo-dependent hydrolases"/>
    <property type="match status" value="1"/>
</dbReference>
<keyword evidence="9" id="KW-0378">Hydrolase</keyword>
<dbReference type="EC" id="3.5.4.4" evidence="4"/>
<dbReference type="Pfam" id="PF00962">
    <property type="entry name" value="A_deaminase"/>
    <property type="match status" value="1"/>
</dbReference>
<dbReference type="GO" id="GO:0046872">
    <property type="term" value="F:metal ion binding"/>
    <property type="evidence" value="ECO:0007669"/>
    <property type="project" value="UniProtKB-KW"/>
</dbReference>
<dbReference type="GO" id="GO:0004000">
    <property type="term" value="F:adenosine deaminase activity"/>
    <property type="evidence" value="ECO:0007669"/>
    <property type="project" value="TreeGrafter"/>
</dbReference>
<dbReference type="AlphaFoldDB" id="A0A8H6XMR6"/>
<dbReference type="InterPro" id="IPR006650">
    <property type="entry name" value="A/AMP_deam_AS"/>
</dbReference>
<dbReference type="InterPro" id="IPR013659">
    <property type="entry name" value="A_deaminase_N"/>
</dbReference>
<keyword evidence="10" id="KW-0862">Zinc</keyword>
<keyword evidence="8" id="KW-0732">Signal</keyword>
<comment type="similarity">
    <text evidence="3">Belongs to the metallo-dependent hydrolases superfamily. Adenosine and AMP deaminases family. ADGF subfamily.</text>
</comment>
<gene>
    <name evidence="14" type="ORF">MSAN_01940400</name>
</gene>
<dbReference type="FunFam" id="3.20.20.140:FF:000017">
    <property type="entry name" value="Adenosine deaminase 2"/>
    <property type="match status" value="1"/>
</dbReference>
<comment type="subcellular location">
    <subcellularLocation>
        <location evidence="2">Secreted</location>
    </subcellularLocation>
</comment>
<accession>A0A8H6XMR6</accession>
<evidence type="ECO:0000256" key="8">
    <source>
        <dbReference type="ARBA" id="ARBA00022729"/>
    </source>
</evidence>
<feature type="domain" description="Adenosine/AMP deaminase N-terminal" evidence="13">
    <location>
        <begin position="6"/>
        <end position="85"/>
    </location>
</feature>
<dbReference type="EMBL" id="JACAZH010000021">
    <property type="protein sequence ID" value="KAF7344583.1"/>
    <property type="molecule type" value="Genomic_DNA"/>
</dbReference>
<dbReference type="GO" id="GO:0046103">
    <property type="term" value="P:inosine biosynthetic process"/>
    <property type="evidence" value="ECO:0007669"/>
    <property type="project" value="TreeGrafter"/>
</dbReference>
<dbReference type="InterPro" id="IPR032466">
    <property type="entry name" value="Metal_Hydrolase"/>
</dbReference>
<evidence type="ECO:0000256" key="2">
    <source>
        <dbReference type="ARBA" id="ARBA00004613"/>
    </source>
</evidence>
<evidence type="ECO:0000256" key="4">
    <source>
        <dbReference type="ARBA" id="ARBA00012784"/>
    </source>
</evidence>
<evidence type="ECO:0000256" key="11">
    <source>
        <dbReference type="ARBA" id="ARBA00047764"/>
    </source>
</evidence>
<keyword evidence="6" id="KW-0964">Secreted</keyword>
<evidence type="ECO:0000256" key="6">
    <source>
        <dbReference type="ARBA" id="ARBA00022525"/>
    </source>
</evidence>
<dbReference type="PANTHER" id="PTHR11409">
    <property type="entry name" value="ADENOSINE DEAMINASE"/>
    <property type="match status" value="1"/>
</dbReference>
<organism evidence="14 15">
    <name type="scientific">Mycena sanguinolenta</name>
    <dbReference type="NCBI Taxonomy" id="230812"/>
    <lineage>
        <taxon>Eukaryota</taxon>
        <taxon>Fungi</taxon>
        <taxon>Dikarya</taxon>
        <taxon>Basidiomycota</taxon>
        <taxon>Agaricomycotina</taxon>
        <taxon>Agaricomycetes</taxon>
        <taxon>Agaricomycetidae</taxon>
        <taxon>Agaricales</taxon>
        <taxon>Marasmiineae</taxon>
        <taxon>Mycenaceae</taxon>
        <taxon>Mycena</taxon>
    </lineage>
</organism>
<feature type="domain" description="Adenosine deaminase" evidence="12">
    <location>
        <begin position="151"/>
        <end position="431"/>
    </location>
</feature>
<dbReference type="GO" id="GO:0005615">
    <property type="term" value="C:extracellular space"/>
    <property type="evidence" value="ECO:0007669"/>
    <property type="project" value="InterPro"/>
</dbReference>
<evidence type="ECO:0000256" key="1">
    <source>
        <dbReference type="ARBA" id="ARBA00001947"/>
    </source>
</evidence>
<name>A0A8H6XMR6_9AGAR</name>
<dbReference type="GO" id="GO:0006154">
    <property type="term" value="P:adenosine catabolic process"/>
    <property type="evidence" value="ECO:0007669"/>
    <property type="project" value="TreeGrafter"/>
</dbReference>
<dbReference type="PROSITE" id="PS00485">
    <property type="entry name" value="A_DEAMINASE"/>
    <property type="match status" value="1"/>
</dbReference>
<dbReference type="Gene3D" id="3.20.20.140">
    <property type="entry name" value="Metal-dependent hydrolases"/>
    <property type="match status" value="1"/>
</dbReference>
<reference evidence="14" key="1">
    <citation type="submission" date="2020-05" db="EMBL/GenBank/DDBJ databases">
        <title>Mycena genomes resolve the evolution of fungal bioluminescence.</title>
        <authorList>
            <person name="Tsai I.J."/>
        </authorList>
    </citation>
    <scope>NUCLEOTIDE SEQUENCE</scope>
    <source>
        <strain evidence="14">160909Yilan</strain>
    </source>
</reference>
<sequence>MYRNFEHYKNERAALIQRDRSLRTDHSEVLSEEEIKADRVLREIRAVEAATIWNEKYSDIEHPFPGMEFLTGRSIVVQTKLFKILSKARVLLATPFNTWVQLHTARDTFNASLAPTRRIAHIILLIRSGTNLLASLPFLEDWSTFVPVWRKYIYEFLRSSAEDGISYLEARVMFSMEYMIGEDGAQNVPHREWLLIFDEVQNALKADLRAQGKEDEFIGARIIYTALRFIPTEELDWFCEDCISLKKEFPHLIAGFDLAGPENIPPPLINYAEGLLRFRERQREEEVDIPLLLHAGETCGDGTHADMNLYDAILLGSKRIGHGFSLVKHPSLMQECREKGVLVEVCPISNEVLRLTSNMPMHPLPILLNNGVPVSISSDDPGVFGNPGLSFDMYQVLASSEITGLITLRELARDSLKYSTLDPETKERALDHWNRRWESFVKWVADSSS</sequence>
<evidence type="ECO:0000256" key="10">
    <source>
        <dbReference type="ARBA" id="ARBA00022833"/>
    </source>
</evidence>
<evidence type="ECO:0000256" key="3">
    <source>
        <dbReference type="ARBA" id="ARBA00006083"/>
    </source>
</evidence>
<evidence type="ECO:0000256" key="5">
    <source>
        <dbReference type="ARBA" id="ARBA00018099"/>
    </source>
</evidence>
<evidence type="ECO:0000313" key="15">
    <source>
        <dbReference type="Proteomes" id="UP000623467"/>
    </source>
</evidence>
<keyword evidence="7" id="KW-0479">Metal-binding</keyword>
<dbReference type="Pfam" id="PF08451">
    <property type="entry name" value="A_deaminase_N"/>
    <property type="match status" value="1"/>
</dbReference>
<evidence type="ECO:0000256" key="9">
    <source>
        <dbReference type="ARBA" id="ARBA00022801"/>
    </source>
</evidence>
<proteinExistence type="inferred from homology"/>
<dbReference type="PANTHER" id="PTHR11409:SF39">
    <property type="entry name" value="ADENOSINE DEAMINASE 2"/>
    <property type="match status" value="1"/>
</dbReference>
<comment type="catalytic activity">
    <reaction evidence="11">
        <text>adenosine + H2O + H(+) = inosine + NH4(+)</text>
        <dbReference type="Rhea" id="RHEA:24408"/>
        <dbReference type="ChEBI" id="CHEBI:15377"/>
        <dbReference type="ChEBI" id="CHEBI:15378"/>
        <dbReference type="ChEBI" id="CHEBI:16335"/>
        <dbReference type="ChEBI" id="CHEBI:17596"/>
        <dbReference type="ChEBI" id="CHEBI:28938"/>
        <dbReference type="EC" id="3.5.4.4"/>
    </reaction>
</comment>
<dbReference type="InterPro" id="IPR001365">
    <property type="entry name" value="A_deaminase_dom"/>
</dbReference>
<dbReference type="GO" id="GO:0009168">
    <property type="term" value="P:purine ribonucleoside monophosphate biosynthetic process"/>
    <property type="evidence" value="ECO:0007669"/>
    <property type="project" value="InterPro"/>
</dbReference>
<keyword evidence="15" id="KW-1185">Reference proteome</keyword>
<evidence type="ECO:0000313" key="14">
    <source>
        <dbReference type="EMBL" id="KAF7344583.1"/>
    </source>
</evidence>
<protein>
    <recommendedName>
        <fullName evidence="5">Adenosine deaminase</fullName>
        <ecNumber evidence="4">3.5.4.4</ecNumber>
    </recommendedName>
</protein>